<evidence type="ECO:0000259" key="1">
    <source>
        <dbReference type="Pfam" id="PF07238"/>
    </source>
</evidence>
<gene>
    <name evidence="2" type="ORF">MPL1_00572</name>
</gene>
<dbReference type="Pfam" id="PF07238">
    <property type="entry name" value="PilZ"/>
    <property type="match status" value="1"/>
</dbReference>
<accession>M7PV66</accession>
<comment type="caution">
    <text evidence="2">The sequence shown here is derived from an EMBL/GenBank/DDBJ whole genome shotgun (WGS) entry which is preliminary data.</text>
</comment>
<dbReference type="Gene3D" id="2.40.10.220">
    <property type="entry name" value="predicted glycosyltransferase like domains"/>
    <property type="match status" value="1"/>
</dbReference>
<reference evidence="2 3" key="1">
    <citation type="journal article" date="2013" name="Genome Announc.">
        <title>Draft Genome Sequence of Methylophaga lonarensis MPLT, a Haloalkaliphilic (Non-Methane-Utilizing) Methylotroph.</title>
        <authorList>
            <person name="Shetty S.A."/>
            <person name="Marathe N.P."/>
            <person name="Munot H."/>
            <person name="Antony C.P."/>
            <person name="Dhotre D.P."/>
            <person name="Murrell J.C."/>
            <person name="Shouche Y.S."/>
        </authorList>
    </citation>
    <scope>NUCLEOTIDE SEQUENCE [LARGE SCALE GENOMIC DNA]</scope>
    <source>
        <strain evidence="2 3">MPL</strain>
    </source>
</reference>
<dbReference type="Proteomes" id="UP000012019">
    <property type="component" value="Unassembled WGS sequence"/>
</dbReference>
<name>M7PV66_9GAMM</name>
<proteinExistence type="predicted"/>
<sequence length="732" mass="83555">MAEQDSKARNQAFLQQLEKQRLQKPCQRVIDLRGRVPGDCDAYEFAGRVHYLDDRAYLILKQLMDRTQGQYTVGVYEALQRALKKLAPTETSEAFSAEQLVLQRDPTRPQQLRFDQTLQRQEPRIRHVTPLTLSLKDVEYRAATVDLTTSSLRISMKRAFTLELADEILVTFNSLQGEAPEGLLSNIPYRISRLDHDTQHSYAVLTRQREANDQLSQWWDDWIQQQLQPGVIELQSELFNLARQFYLRIYSRMLPSPLLWLNGDNDPPAVSVLHIGKASSELLAVMQSPMPLPLSAMMADQQDRLLLLSDNPDTALCCRVDEASAVRAMLAAHQQQPGSRLLWLQISRITVDLNQHQQELNQLAGIDHSAATHLEAILASLTGLLRINDISAIVTNLPSITTDADALTEVSTQIPLPLPQVLRHEIRRQHQRYVVRTPVELTFNEKHHAFESVDLSTTGIALQIDGDVHIPEQSRVSLFFPRWQSQSNRLKLSDIPYVVKDHHLWDGKTYLGLERIVGQCRPGINEFFDSVLQHNRDSLVLHHDDVVVSQQSRIFSHLISQYLQPALLFFGMSEDQQRILQAVATTEPAAQRYDEGFWAALSGQVSAMTRPLKPQLSTCKDQLDFGIYACQLRPESDWMVRLEEEFETPAEKQRFINLALSAPKHGFFQCKLMPFKAAGLEQEVDLQQQLLRLRQYSGHKVKNIRETFSSLFAVAELHDMTQLMADLCKTSQ</sequence>
<dbReference type="EMBL" id="APHR01000002">
    <property type="protein sequence ID" value="EMR14329.1"/>
    <property type="molecule type" value="Genomic_DNA"/>
</dbReference>
<evidence type="ECO:0000313" key="3">
    <source>
        <dbReference type="Proteomes" id="UP000012019"/>
    </source>
</evidence>
<keyword evidence="3" id="KW-1185">Reference proteome</keyword>
<protein>
    <submittedName>
        <fullName evidence="2">PilZ domain-containing protein</fullName>
    </submittedName>
</protein>
<evidence type="ECO:0000313" key="2">
    <source>
        <dbReference type="EMBL" id="EMR14329.1"/>
    </source>
</evidence>
<dbReference type="AlphaFoldDB" id="M7PV66"/>
<dbReference type="GO" id="GO:0035438">
    <property type="term" value="F:cyclic-di-GMP binding"/>
    <property type="evidence" value="ECO:0007669"/>
    <property type="project" value="InterPro"/>
</dbReference>
<dbReference type="STRING" id="1286106.MPL1_00572"/>
<organism evidence="2 3">
    <name type="scientific">Methylophaga lonarensis MPL</name>
    <dbReference type="NCBI Taxonomy" id="1286106"/>
    <lineage>
        <taxon>Bacteria</taxon>
        <taxon>Pseudomonadati</taxon>
        <taxon>Pseudomonadota</taxon>
        <taxon>Gammaproteobacteria</taxon>
        <taxon>Thiotrichales</taxon>
        <taxon>Piscirickettsiaceae</taxon>
        <taxon>Methylophaga</taxon>
    </lineage>
</organism>
<dbReference type="PATRIC" id="fig|1286106.3.peg.113"/>
<dbReference type="InterPro" id="IPR009875">
    <property type="entry name" value="PilZ_domain"/>
</dbReference>
<feature type="domain" description="PilZ" evidence="1">
    <location>
        <begin position="427"/>
        <end position="486"/>
    </location>
</feature>
<dbReference type="OrthoDB" id="6208912at2"/>
<dbReference type="eggNOG" id="ENOG502Z80T">
    <property type="taxonomic scope" value="Bacteria"/>
</dbReference>
<dbReference type="SUPFAM" id="SSF141371">
    <property type="entry name" value="PilZ domain-like"/>
    <property type="match status" value="1"/>
</dbReference>
<dbReference type="RefSeq" id="WP_009725182.1">
    <property type="nucleotide sequence ID" value="NZ_APHR01000002.1"/>
</dbReference>